<dbReference type="Proteomes" id="UP001372338">
    <property type="component" value="Unassembled WGS sequence"/>
</dbReference>
<feature type="region of interest" description="Disordered" evidence="5">
    <location>
        <begin position="425"/>
        <end position="484"/>
    </location>
</feature>
<sequence>MTDHYNKLVKLVARAFYDDDISLKEDNNINNNTNNNNNQPKPGKRRRNDNRGIAVVILDALTRRRRWVSEQDLAFDLKLNRKQLRRTLNFLEEEKIIAREAVEKKRNTFSYYCCLDYEQIYDVVRYRVHGMKRKLKDGLENKKTVQEYICLDCGRRFNSLDAARLLSLEDGEFHCEHCYGKVEIGDGDGDGDNARGQRREKLKEMLQKMEVQLKPLMNQLVRVKDLPVPEFFTLEAWEARSRARAAHGDNAGDSTLHYGGDVQIVVDFSGTETEGKGEGDKSEIEDIALKGKYIKAYYAALLKQYELAEAAKKQQELPNSHVATYDHSNSTHAQARAADGDNNAVDLTMHNSGDFQVVVDFNGSKGVGDKSGTEDIALKDEYIKAYYAALLKQWELAEAAKKQEELSNSHTATYDHSCSTYDRQVGMKSKSEEDAEEDDGGIEWEEAPIGGNGNGSNRAMEWNVQAEEAHEGDDDDDSVDWEEG</sequence>
<dbReference type="GO" id="GO:0005673">
    <property type="term" value="C:transcription factor TFIIE complex"/>
    <property type="evidence" value="ECO:0007669"/>
    <property type="project" value="TreeGrafter"/>
</dbReference>
<keyword evidence="8" id="KW-1185">Reference proteome</keyword>
<proteinExistence type="inferred from homology"/>
<dbReference type="PROSITE" id="PS51344">
    <property type="entry name" value="HTH_TFE_IIE"/>
    <property type="match status" value="1"/>
</dbReference>
<name>A0AAN9E1H9_CROPI</name>
<feature type="region of interest" description="Disordered" evidence="5">
    <location>
        <begin position="26"/>
        <end position="48"/>
    </location>
</feature>
<dbReference type="InterPro" id="IPR013083">
    <property type="entry name" value="Znf_RING/FYVE/PHD"/>
</dbReference>
<evidence type="ECO:0000256" key="5">
    <source>
        <dbReference type="SAM" id="MobiDB-lite"/>
    </source>
</evidence>
<dbReference type="GO" id="GO:0006367">
    <property type="term" value="P:transcription initiation at RNA polymerase II promoter"/>
    <property type="evidence" value="ECO:0007669"/>
    <property type="project" value="InterPro"/>
</dbReference>
<keyword evidence="4" id="KW-0175">Coiled coil</keyword>
<dbReference type="SUPFAM" id="SSF46785">
    <property type="entry name" value="Winged helix' DNA-binding domain"/>
    <property type="match status" value="1"/>
</dbReference>
<reference evidence="7 8" key="1">
    <citation type="submission" date="2024-01" db="EMBL/GenBank/DDBJ databases">
        <title>The genomes of 5 underutilized Papilionoideae crops provide insights into root nodulation and disease resistanc.</title>
        <authorList>
            <person name="Yuan L."/>
        </authorList>
    </citation>
    <scope>NUCLEOTIDE SEQUENCE [LARGE SCALE GENOMIC DNA]</scope>
    <source>
        <strain evidence="7">ZHUSHIDOU_FW_LH</strain>
        <tissue evidence="7">Leaf</tissue>
    </source>
</reference>
<evidence type="ECO:0000313" key="8">
    <source>
        <dbReference type="Proteomes" id="UP001372338"/>
    </source>
</evidence>
<dbReference type="InterPro" id="IPR039997">
    <property type="entry name" value="TFE"/>
</dbReference>
<evidence type="ECO:0000259" key="6">
    <source>
        <dbReference type="PROSITE" id="PS51344"/>
    </source>
</evidence>
<dbReference type="PANTHER" id="PTHR13097">
    <property type="entry name" value="TRANSCRIPTION INITIATION FACTOR IIE, ALPHA SUBUNIT"/>
    <property type="match status" value="1"/>
</dbReference>
<dbReference type="InterPro" id="IPR024550">
    <property type="entry name" value="TFIIEa/SarR/Rpc3_HTH_dom"/>
</dbReference>
<dbReference type="InterPro" id="IPR002853">
    <property type="entry name" value="TFIIE_asu"/>
</dbReference>
<feature type="coiled-coil region" evidence="4">
    <location>
        <begin position="74"/>
        <end position="108"/>
    </location>
</feature>
<comment type="caution">
    <text evidence="7">The sequence shown here is derived from an EMBL/GenBank/DDBJ whole genome shotgun (WGS) entry which is preliminary data.</text>
</comment>
<gene>
    <name evidence="7" type="ORF">RIF29_39131</name>
</gene>
<evidence type="ECO:0000256" key="3">
    <source>
        <dbReference type="ARBA" id="ARBA00023163"/>
    </source>
</evidence>
<comment type="similarity">
    <text evidence="1">Belongs to the TFIIE alpha subunit family.</text>
</comment>
<evidence type="ECO:0000313" key="7">
    <source>
        <dbReference type="EMBL" id="KAK7244311.1"/>
    </source>
</evidence>
<evidence type="ECO:0000256" key="1">
    <source>
        <dbReference type="ARBA" id="ARBA00008947"/>
    </source>
</evidence>
<dbReference type="AlphaFoldDB" id="A0AAN9E1H9"/>
<dbReference type="InterPro" id="IPR017919">
    <property type="entry name" value="TFIIE/TFIIEa_HTH"/>
</dbReference>
<dbReference type="EMBL" id="JAYWIO010000008">
    <property type="protein sequence ID" value="KAK7244311.1"/>
    <property type="molecule type" value="Genomic_DNA"/>
</dbReference>
<dbReference type="SUPFAM" id="SSF57783">
    <property type="entry name" value="Zinc beta-ribbon"/>
    <property type="match status" value="1"/>
</dbReference>
<accession>A0AAN9E1H9</accession>
<feature type="compositionally biased region" description="Low complexity" evidence="5">
    <location>
        <begin position="28"/>
        <end position="38"/>
    </location>
</feature>
<dbReference type="SMART" id="SM00531">
    <property type="entry name" value="TFIIE"/>
    <property type="match status" value="1"/>
</dbReference>
<feature type="compositionally biased region" description="Acidic residues" evidence="5">
    <location>
        <begin position="433"/>
        <end position="446"/>
    </location>
</feature>
<keyword evidence="3" id="KW-0804">Transcription</keyword>
<dbReference type="PANTHER" id="PTHR13097:SF7">
    <property type="entry name" value="GENERAL TRANSCRIPTION FACTOR IIE SUBUNIT 1"/>
    <property type="match status" value="1"/>
</dbReference>
<feature type="domain" description="HTH TFE/IIEalpha-type" evidence="6">
    <location>
        <begin position="5"/>
        <end position="121"/>
    </location>
</feature>
<dbReference type="Gene3D" id="3.30.40.10">
    <property type="entry name" value="Zinc/RING finger domain, C3HC4 (zinc finger)"/>
    <property type="match status" value="1"/>
</dbReference>
<feature type="compositionally biased region" description="Acidic residues" evidence="5">
    <location>
        <begin position="470"/>
        <end position="484"/>
    </location>
</feature>
<organism evidence="7 8">
    <name type="scientific">Crotalaria pallida</name>
    <name type="common">Smooth rattlebox</name>
    <name type="synonym">Crotalaria striata</name>
    <dbReference type="NCBI Taxonomy" id="3830"/>
    <lineage>
        <taxon>Eukaryota</taxon>
        <taxon>Viridiplantae</taxon>
        <taxon>Streptophyta</taxon>
        <taxon>Embryophyta</taxon>
        <taxon>Tracheophyta</taxon>
        <taxon>Spermatophyta</taxon>
        <taxon>Magnoliopsida</taxon>
        <taxon>eudicotyledons</taxon>
        <taxon>Gunneridae</taxon>
        <taxon>Pentapetalae</taxon>
        <taxon>rosids</taxon>
        <taxon>fabids</taxon>
        <taxon>Fabales</taxon>
        <taxon>Fabaceae</taxon>
        <taxon>Papilionoideae</taxon>
        <taxon>50 kb inversion clade</taxon>
        <taxon>genistoids sensu lato</taxon>
        <taxon>core genistoids</taxon>
        <taxon>Crotalarieae</taxon>
        <taxon>Crotalaria</taxon>
    </lineage>
</organism>
<dbReference type="Pfam" id="PF02002">
    <property type="entry name" value="TFIIE_alpha"/>
    <property type="match status" value="1"/>
</dbReference>
<keyword evidence="2" id="KW-0805">Transcription regulation</keyword>
<evidence type="ECO:0000256" key="2">
    <source>
        <dbReference type="ARBA" id="ARBA00023015"/>
    </source>
</evidence>
<protein>
    <recommendedName>
        <fullName evidence="6">HTH TFE/IIEalpha-type domain-containing protein</fullName>
    </recommendedName>
</protein>
<evidence type="ECO:0000256" key="4">
    <source>
        <dbReference type="SAM" id="Coils"/>
    </source>
</evidence>
<dbReference type="InterPro" id="IPR036390">
    <property type="entry name" value="WH_DNA-bd_sf"/>
</dbReference>